<keyword evidence="3" id="KW-0808">Transferase</keyword>
<dbReference type="Gene3D" id="3.30.200.20">
    <property type="entry name" value="Phosphorylase Kinase, domain 1"/>
    <property type="match status" value="1"/>
</dbReference>
<dbReference type="Proteomes" id="UP000694867">
    <property type="component" value="Unplaced"/>
</dbReference>
<dbReference type="GO" id="GO:0004674">
    <property type="term" value="F:protein serine/threonine kinase activity"/>
    <property type="evidence" value="ECO:0007669"/>
    <property type="project" value="UniProtKB-KW"/>
</dbReference>
<dbReference type="GO" id="GO:0005737">
    <property type="term" value="C:cytoplasm"/>
    <property type="evidence" value="ECO:0007669"/>
    <property type="project" value="TreeGrafter"/>
</dbReference>
<dbReference type="Pfam" id="PF00069">
    <property type="entry name" value="Pkinase"/>
    <property type="match status" value="1"/>
</dbReference>
<protein>
    <submittedName>
        <fullName evidence="10">Protein kinase gsk3-like</fullName>
    </submittedName>
</protein>
<accession>A0AAJ7SGH3</accession>
<name>A0AAJ7SGH3_9ACAR</name>
<evidence type="ECO:0000256" key="3">
    <source>
        <dbReference type="ARBA" id="ARBA00022679"/>
    </source>
</evidence>
<dbReference type="GO" id="GO:0030154">
    <property type="term" value="P:cell differentiation"/>
    <property type="evidence" value="ECO:0007669"/>
    <property type="project" value="TreeGrafter"/>
</dbReference>
<dbReference type="AlphaFoldDB" id="A0AAJ7SGH3"/>
<evidence type="ECO:0000256" key="4">
    <source>
        <dbReference type="ARBA" id="ARBA00022741"/>
    </source>
</evidence>
<dbReference type="SUPFAM" id="SSF56112">
    <property type="entry name" value="Protein kinase-like (PK-like)"/>
    <property type="match status" value="1"/>
</dbReference>
<reference evidence="10" key="1">
    <citation type="submission" date="2025-08" db="UniProtKB">
        <authorList>
            <consortium name="RefSeq"/>
        </authorList>
    </citation>
    <scope>IDENTIFICATION</scope>
</reference>
<dbReference type="GO" id="GO:0005524">
    <property type="term" value="F:ATP binding"/>
    <property type="evidence" value="ECO:0007669"/>
    <property type="project" value="UniProtKB-KW"/>
</dbReference>
<evidence type="ECO:0000256" key="6">
    <source>
        <dbReference type="ARBA" id="ARBA00022840"/>
    </source>
</evidence>
<evidence type="ECO:0000259" key="8">
    <source>
        <dbReference type="PROSITE" id="PS50011"/>
    </source>
</evidence>
<feature type="compositionally biased region" description="Low complexity" evidence="7">
    <location>
        <begin position="10"/>
        <end position="19"/>
    </location>
</feature>
<keyword evidence="6" id="KW-0067">ATP-binding</keyword>
<keyword evidence="2" id="KW-0723">Serine/threonine-protein kinase</keyword>
<evidence type="ECO:0000313" key="10">
    <source>
        <dbReference type="RefSeq" id="XP_028968242.1"/>
    </source>
</evidence>
<evidence type="ECO:0000256" key="1">
    <source>
        <dbReference type="ARBA" id="ARBA00005527"/>
    </source>
</evidence>
<dbReference type="GeneID" id="114828404"/>
<dbReference type="InterPro" id="IPR000719">
    <property type="entry name" value="Prot_kinase_dom"/>
</dbReference>
<dbReference type="RefSeq" id="XP_028968242.1">
    <property type="nucleotide sequence ID" value="XM_029112409.1"/>
</dbReference>
<evidence type="ECO:0000256" key="5">
    <source>
        <dbReference type="ARBA" id="ARBA00022777"/>
    </source>
</evidence>
<comment type="similarity">
    <text evidence="1">Belongs to the protein kinase superfamily. CMGC Ser/Thr protein kinase family. GSK-3 subfamily.</text>
</comment>
<dbReference type="SMART" id="SM00220">
    <property type="entry name" value="S_TKc"/>
    <property type="match status" value="1"/>
</dbReference>
<evidence type="ECO:0000256" key="7">
    <source>
        <dbReference type="SAM" id="MobiDB-lite"/>
    </source>
</evidence>
<keyword evidence="9" id="KW-1185">Reference proteome</keyword>
<dbReference type="GO" id="GO:0005634">
    <property type="term" value="C:nucleus"/>
    <property type="evidence" value="ECO:0007669"/>
    <property type="project" value="TreeGrafter"/>
</dbReference>
<evidence type="ECO:0000313" key="9">
    <source>
        <dbReference type="Proteomes" id="UP000694867"/>
    </source>
</evidence>
<proteinExistence type="inferred from homology"/>
<keyword evidence="5" id="KW-0418">Kinase</keyword>
<keyword evidence="4" id="KW-0547">Nucleotide-binding</keyword>
<dbReference type="PANTHER" id="PTHR24057:SF0">
    <property type="entry name" value="PROTEIN KINASE SHAGGY-RELATED"/>
    <property type="match status" value="1"/>
</dbReference>
<gene>
    <name evidence="10" type="primary">LOC114828404</name>
</gene>
<evidence type="ECO:0000256" key="2">
    <source>
        <dbReference type="ARBA" id="ARBA00022527"/>
    </source>
</evidence>
<dbReference type="InterPro" id="IPR011009">
    <property type="entry name" value="Kinase-like_dom_sf"/>
</dbReference>
<dbReference type="Gene3D" id="1.10.510.10">
    <property type="entry name" value="Transferase(Phosphotransferase) domain 1"/>
    <property type="match status" value="1"/>
</dbReference>
<dbReference type="InterPro" id="IPR050591">
    <property type="entry name" value="GSK-3"/>
</dbReference>
<dbReference type="GO" id="GO:0007165">
    <property type="term" value="P:signal transduction"/>
    <property type="evidence" value="ECO:0007669"/>
    <property type="project" value="TreeGrafter"/>
</dbReference>
<dbReference type="KEGG" id="goe:114828404"/>
<feature type="region of interest" description="Disordered" evidence="7">
    <location>
        <begin position="1"/>
        <end position="20"/>
    </location>
</feature>
<dbReference type="InterPro" id="IPR008271">
    <property type="entry name" value="Ser/Thr_kinase_AS"/>
</dbReference>
<dbReference type="FunFam" id="1.10.510.10:FF:000624">
    <property type="entry name" value="Mitogen-activated protein kinase"/>
    <property type="match status" value="1"/>
</dbReference>
<dbReference type="PROSITE" id="PS00108">
    <property type="entry name" value="PROTEIN_KINASE_ST"/>
    <property type="match status" value="1"/>
</dbReference>
<organism evidence="9 10">
    <name type="scientific">Galendromus occidentalis</name>
    <name type="common">western predatory mite</name>
    <dbReference type="NCBI Taxonomy" id="34638"/>
    <lineage>
        <taxon>Eukaryota</taxon>
        <taxon>Metazoa</taxon>
        <taxon>Ecdysozoa</taxon>
        <taxon>Arthropoda</taxon>
        <taxon>Chelicerata</taxon>
        <taxon>Arachnida</taxon>
        <taxon>Acari</taxon>
        <taxon>Parasitiformes</taxon>
        <taxon>Mesostigmata</taxon>
        <taxon>Gamasina</taxon>
        <taxon>Phytoseioidea</taxon>
        <taxon>Phytoseiidae</taxon>
        <taxon>Typhlodrominae</taxon>
        <taxon>Galendromus</taxon>
    </lineage>
</organism>
<sequence length="366" mass="42443">MSTAMDTGDSSGEMSSASSVDFDDPMDWKVAAVHGVDSETKTSSLTYRPRRFIAKGNFGYITRILTSERETFALKQIDLRTRAAMQEINIMLLLKHPNLVRIKYYYKERFTKNHIRVFIIMEFLPRSLVEHIIRRHEKQLMLMHEEIASIMFQILRGLEHMHRRNIAHRDIKPHNVLIDVHQQIVKICDFGSAKNIKDPKSPNLTYVCSRWYRAPELLQQNAEYTTKVDIWSCGCVLGELVLLRPMFRGADTVDQWACIRDILGSPSAEEAKEIGMRPGVNDHQVQRKNLSDIFGDRAPQAVIDLFEKLLKYAHRSRPTAWSALAHPAFNVLKNHEFRSSYPHLFNFTDEELTYEPDINQPFQAEI</sequence>
<dbReference type="PROSITE" id="PS50011">
    <property type="entry name" value="PROTEIN_KINASE_DOM"/>
    <property type="match status" value="1"/>
</dbReference>
<dbReference type="PANTHER" id="PTHR24057">
    <property type="entry name" value="GLYCOGEN SYNTHASE KINASE-3 ALPHA"/>
    <property type="match status" value="1"/>
</dbReference>
<feature type="domain" description="Protein kinase" evidence="8">
    <location>
        <begin position="47"/>
        <end position="329"/>
    </location>
</feature>